<dbReference type="GeneID" id="14875682"/>
<name>F4PKW2_CACFS</name>
<dbReference type="Proteomes" id="UP000007797">
    <property type="component" value="Unassembled WGS sequence"/>
</dbReference>
<evidence type="ECO:0000313" key="1">
    <source>
        <dbReference type="EMBL" id="EGG23184.1"/>
    </source>
</evidence>
<dbReference type="RefSeq" id="XP_004361035.1">
    <property type="nucleotide sequence ID" value="XM_004360978.1"/>
</dbReference>
<dbReference type="EMBL" id="GL883008">
    <property type="protein sequence ID" value="EGG23184.1"/>
    <property type="molecule type" value="Genomic_DNA"/>
</dbReference>
<accession>F4PKW2</accession>
<gene>
    <name evidence="1" type="ORF">DFA_05316</name>
</gene>
<dbReference type="AlphaFoldDB" id="F4PKW2"/>
<reference evidence="2" key="1">
    <citation type="journal article" date="2011" name="Genome Res.">
        <title>Phylogeny-wide analysis of social amoeba genomes highlights ancient origins for complex intercellular communication.</title>
        <authorList>
            <person name="Heidel A.J."/>
            <person name="Lawal H.M."/>
            <person name="Felder M."/>
            <person name="Schilde C."/>
            <person name="Helps N.R."/>
            <person name="Tunggal B."/>
            <person name="Rivero F."/>
            <person name="John U."/>
            <person name="Schleicher M."/>
            <person name="Eichinger L."/>
            <person name="Platzer M."/>
            <person name="Noegel A.A."/>
            <person name="Schaap P."/>
            <person name="Gloeckner G."/>
        </authorList>
    </citation>
    <scope>NUCLEOTIDE SEQUENCE [LARGE SCALE GENOMIC DNA]</scope>
    <source>
        <strain evidence="2">SH3</strain>
    </source>
</reference>
<organism evidence="1 2">
    <name type="scientific">Cavenderia fasciculata</name>
    <name type="common">Slime mold</name>
    <name type="synonym">Dictyostelium fasciculatum</name>
    <dbReference type="NCBI Taxonomy" id="261658"/>
    <lineage>
        <taxon>Eukaryota</taxon>
        <taxon>Amoebozoa</taxon>
        <taxon>Evosea</taxon>
        <taxon>Eumycetozoa</taxon>
        <taxon>Dictyostelia</taxon>
        <taxon>Acytosteliales</taxon>
        <taxon>Cavenderiaceae</taxon>
        <taxon>Cavenderia</taxon>
    </lineage>
</organism>
<keyword evidence="2" id="KW-1185">Reference proteome</keyword>
<protein>
    <submittedName>
        <fullName evidence="1">Uncharacterized protein</fullName>
    </submittedName>
</protein>
<proteinExistence type="predicted"/>
<dbReference type="KEGG" id="dfa:DFA_05316"/>
<evidence type="ECO:0000313" key="2">
    <source>
        <dbReference type="Proteomes" id="UP000007797"/>
    </source>
</evidence>
<sequence>MKPSYTDLCNIRHHGFKVVTISDLSKLISLLFRGVLRKYRNDIYKKQRV</sequence>